<proteinExistence type="inferred from homology"/>
<dbReference type="PANTHER" id="PTHR42799">
    <property type="entry name" value="MITOCHONDRIAL PEPTIDE METHIONINE SULFOXIDE REDUCTASE"/>
    <property type="match status" value="1"/>
</dbReference>
<dbReference type="HAMAP" id="MF_01401">
    <property type="entry name" value="MsrA"/>
    <property type="match status" value="1"/>
</dbReference>
<accession>A0A831RN32</accession>
<dbReference type="GO" id="GO:0034599">
    <property type="term" value="P:cellular response to oxidative stress"/>
    <property type="evidence" value="ECO:0007669"/>
    <property type="project" value="TreeGrafter"/>
</dbReference>
<evidence type="ECO:0000256" key="4">
    <source>
        <dbReference type="ARBA" id="ARBA00048782"/>
    </source>
</evidence>
<sequence length="214" mass="24117">MFPFHNSPGMPTPDEALPGRAEEMEVPEHHFVNGNRLRPPFPDGMERALFGMGCFWGAERRFWQQDGVYSTAVGYAAGYTPNPTYEEVCSGRTGHNEVVQVVFDPVRVSYEILLKLFWESHDPTQGMRQGNDRGTQYRSGIYCTSELQRRLAQESRDVYRKELARRGHGPITTEILPAPAFYYAEPYHQQYLAKNPAGYCGLGGTGVAYPVSVS</sequence>
<dbReference type="EMBL" id="DRKP01000142">
    <property type="protein sequence ID" value="HEB97097.1"/>
    <property type="molecule type" value="Genomic_DNA"/>
</dbReference>
<evidence type="ECO:0000259" key="6">
    <source>
        <dbReference type="Pfam" id="PF01625"/>
    </source>
</evidence>
<feature type="active site" evidence="5">
    <location>
        <position position="54"/>
    </location>
</feature>
<protein>
    <recommendedName>
        <fullName evidence="5">Peptide methionine sulfoxide reductase MsrA</fullName>
        <shortName evidence="5">Protein-methionine-S-oxide reductase</shortName>
        <ecNumber evidence="5">1.8.4.11</ecNumber>
    </recommendedName>
    <alternativeName>
        <fullName evidence="5">Peptide-methionine (S)-S-oxide reductase</fullName>
        <shortName evidence="5">Peptide Met(O) reductase</shortName>
    </alternativeName>
</protein>
<evidence type="ECO:0000256" key="3">
    <source>
        <dbReference type="ARBA" id="ARBA00047806"/>
    </source>
</evidence>
<reference evidence="7" key="1">
    <citation type="journal article" date="2020" name="mSystems">
        <title>Genome- and Community-Level Interaction Insights into Carbon Utilization and Element Cycling Functions of Hydrothermarchaeota in Hydrothermal Sediment.</title>
        <authorList>
            <person name="Zhou Z."/>
            <person name="Liu Y."/>
            <person name="Xu W."/>
            <person name="Pan J."/>
            <person name="Luo Z.H."/>
            <person name="Li M."/>
        </authorList>
    </citation>
    <scope>NUCLEOTIDE SEQUENCE [LARGE SCALE GENOMIC DNA]</scope>
    <source>
        <strain evidence="7">HyVt-443</strain>
    </source>
</reference>
<dbReference type="GO" id="GO:0008113">
    <property type="term" value="F:peptide-methionine (S)-S-oxide reductase activity"/>
    <property type="evidence" value="ECO:0007669"/>
    <property type="project" value="UniProtKB-UniRule"/>
</dbReference>
<dbReference type="NCBIfam" id="TIGR00401">
    <property type="entry name" value="msrA"/>
    <property type="match status" value="1"/>
</dbReference>
<dbReference type="AlphaFoldDB" id="A0A831RN32"/>
<evidence type="ECO:0000256" key="5">
    <source>
        <dbReference type="HAMAP-Rule" id="MF_01401"/>
    </source>
</evidence>
<comment type="caution">
    <text evidence="7">The sequence shown here is derived from an EMBL/GenBank/DDBJ whole genome shotgun (WGS) entry which is preliminary data.</text>
</comment>
<dbReference type="FunFam" id="3.30.1060.10:FF:000001">
    <property type="entry name" value="Peptide methionine sulfoxide reductase MsrA"/>
    <property type="match status" value="1"/>
</dbReference>
<dbReference type="GO" id="GO:0005737">
    <property type="term" value="C:cytoplasm"/>
    <property type="evidence" value="ECO:0007669"/>
    <property type="project" value="TreeGrafter"/>
</dbReference>
<dbReference type="InterPro" id="IPR002569">
    <property type="entry name" value="Met_Sox_Rdtase_MsrA_dom"/>
</dbReference>
<dbReference type="Gene3D" id="3.30.1060.10">
    <property type="entry name" value="Peptide methionine sulphoxide reductase MsrA"/>
    <property type="match status" value="1"/>
</dbReference>
<dbReference type="Pfam" id="PF01625">
    <property type="entry name" value="PMSR"/>
    <property type="match status" value="1"/>
</dbReference>
<evidence type="ECO:0000256" key="1">
    <source>
        <dbReference type="ARBA" id="ARBA00005591"/>
    </source>
</evidence>
<comment type="catalytic activity">
    <reaction evidence="3 5">
        <text>L-methionyl-[protein] + [thioredoxin]-disulfide + H2O = L-methionyl-(S)-S-oxide-[protein] + [thioredoxin]-dithiol</text>
        <dbReference type="Rhea" id="RHEA:14217"/>
        <dbReference type="Rhea" id="RHEA-COMP:10698"/>
        <dbReference type="Rhea" id="RHEA-COMP:10700"/>
        <dbReference type="Rhea" id="RHEA-COMP:12313"/>
        <dbReference type="Rhea" id="RHEA-COMP:12315"/>
        <dbReference type="ChEBI" id="CHEBI:15377"/>
        <dbReference type="ChEBI" id="CHEBI:16044"/>
        <dbReference type="ChEBI" id="CHEBI:29950"/>
        <dbReference type="ChEBI" id="CHEBI:44120"/>
        <dbReference type="ChEBI" id="CHEBI:50058"/>
        <dbReference type="EC" id="1.8.4.11"/>
    </reaction>
</comment>
<comment type="catalytic activity">
    <reaction evidence="4 5">
        <text>[thioredoxin]-disulfide + L-methionine + H2O = L-methionine (S)-S-oxide + [thioredoxin]-dithiol</text>
        <dbReference type="Rhea" id="RHEA:19993"/>
        <dbReference type="Rhea" id="RHEA-COMP:10698"/>
        <dbReference type="Rhea" id="RHEA-COMP:10700"/>
        <dbReference type="ChEBI" id="CHEBI:15377"/>
        <dbReference type="ChEBI" id="CHEBI:29950"/>
        <dbReference type="ChEBI" id="CHEBI:50058"/>
        <dbReference type="ChEBI" id="CHEBI:57844"/>
        <dbReference type="ChEBI" id="CHEBI:58772"/>
        <dbReference type="EC" id="1.8.4.11"/>
    </reaction>
</comment>
<dbReference type="SUPFAM" id="SSF55068">
    <property type="entry name" value="Peptide methionine sulfoxide reductase"/>
    <property type="match status" value="1"/>
</dbReference>
<organism evidence="7">
    <name type="scientific">Sedimenticola thiotaurini</name>
    <dbReference type="NCBI Taxonomy" id="1543721"/>
    <lineage>
        <taxon>Bacteria</taxon>
        <taxon>Pseudomonadati</taxon>
        <taxon>Pseudomonadota</taxon>
        <taxon>Gammaproteobacteria</taxon>
        <taxon>Chromatiales</taxon>
        <taxon>Sedimenticolaceae</taxon>
        <taxon>Sedimenticola</taxon>
    </lineage>
</organism>
<dbReference type="InterPro" id="IPR050162">
    <property type="entry name" value="MsrA_MetSO_reductase"/>
</dbReference>
<comment type="similarity">
    <text evidence="1 5">Belongs to the MsrA Met sulfoxide reductase family.</text>
</comment>
<dbReference type="InterPro" id="IPR036509">
    <property type="entry name" value="Met_Sox_Rdtase_MsrA_sf"/>
</dbReference>
<evidence type="ECO:0000313" key="7">
    <source>
        <dbReference type="EMBL" id="HEB97097.1"/>
    </source>
</evidence>
<gene>
    <name evidence="5 7" type="primary">msrA</name>
    <name evidence="7" type="ORF">ENI96_11780</name>
</gene>
<dbReference type="Proteomes" id="UP000886251">
    <property type="component" value="Unassembled WGS sequence"/>
</dbReference>
<keyword evidence="2 5" id="KW-0560">Oxidoreductase</keyword>
<name>A0A831RN32_9GAMM</name>
<dbReference type="PANTHER" id="PTHR42799:SF2">
    <property type="entry name" value="MITOCHONDRIAL PEPTIDE METHIONINE SULFOXIDE REDUCTASE"/>
    <property type="match status" value="1"/>
</dbReference>
<feature type="domain" description="Peptide methionine sulphoxide reductase MsrA" evidence="6">
    <location>
        <begin position="48"/>
        <end position="200"/>
    </location>
</feature>
<comment type="function">
    <text evidence="5">Has an important function as a repair enzyme for proteins that have been inactivated by oxidation. Catalyzes the reversible oxidation-reduction of methionine sulfoxide in proteins to methionine.</text>
</comment>
<evidence type="ECO:0000256" key="2">
    <source>
        <dbReference type="ARBA" id="ARBA00023002"/>
    </source>
</evidence>
<dbReference type="EC" id="1.8.4.11" evidence="5"/>